<dbReference type="PANTHER" id="PTHR35535">
    <property type="entry name" value="HEAT SHOCK PROTEIN HSLJ"/>
    <property type="match status" value="1"/>
</dbReference>
<name>A0ABW3ZCY1_9HYPH</name>
<protein>
    <submittedName>
        <fullName evidence="2">META domain-containing protein</fullName>
    </submittedName>
</protein>
<feature type="domain" description="DUF306" evidence="1">
    <location>
        <begin position="1"/>
        <end position="79"/>
    </location>
</feature>
<dbReference type="InterPro" id="IPR053147">
    <property type="entry name" value="Hsp_HslJ-like"/>
</dbReference>
<evidence type="ECO:0000313" key="3">
    <source>
        <dbReference type="Proteomes" id="UP001597171"/>
    </source>
</evidence>
<accession>A0ABW3ZCY1</accession>
<evidence type="ECO:0000313" key="2">
    <source>
        <dbReference type="EMBL" id="MFD1333738.1"/>
    </source>
</evidence>
<sequence>DGAVSGRGGCNGLGGRADIRGERIRFGQIVSTRMACPPAVMRQEQAFFAALGDARAWRVDPTRRKLVLLDGAGRPVATLAATR</sequence>
<proteinExistence type="predicted"/>
<dbReference type="PANTHER" id="PTHR35535:SF1">
    <property type="entry name" value="HEAT SHOCK PROTEIN HSLJ"/>
    <property type="match status" value="1"/>
</dbReference>
<organism evidence="2 3">
    <name type="scientific">Methylopila musalis</name>
    <dbReference type="NCBI Taxonomy" id="1134781"/>
    <lineage>
        <taxon>Bacteria</taxon>
        <taxon>Pseudomonadati</taxon>
        <taxon>Pseudomonadota</taxon>
        <taxon>Alphaproteobacteria</taxon>
        <taxon>Hyphomicrobiales</taxon>
        <taxon>Methylopilaceae</taxon>
        <taxon>Methylopila</taxon>
    </lineage>
</organism>
<dbReference type="EMBL" id="JBHTMX010000319">
    <property type="protein sequence ID" value="MFD1333738.1"/>
    <property type="molecule type" value="Genomic_DNA"/>
</dbReference>
<dbReference type="InterPro" id="IPR005184">
    <property type="entry name" value="DUF306_Meta_HslJ"/>
</dbReference>
<keyword evidence="3" id="KW-1185">Reference proteome</keyword>
<feature type="non-terminal residue" evidence="2">
    <location>
        <position position="1"/>
    </location>
</feature>
<gene>
    <name evidence="2" type="ORF">ACFQ4O_17170</name>
</gene>
<dbReference type="InterPro" id="IPR038670">
    <property type="entry name" value="HslJ-like_sf"/>
</dbReference>
<dbReference type="Proteomes" id="UP001597171">
    <property type="component" value="Unassembled WGS sequence"/>
</dbReference>
<dbReference type="RefSeq" id="WP_378777554.1">
    <property type="nucleotide sequence ID" value="NZ_JBHTMX010000319.1"/>
</dbReference>
<evidence type="ECO:0000259" key="1">
    <source>
        <dbReference type="Pfam" id="PF03724"/>
    </source>
</evidence>
<comment type="caution">
    <text evidence="2">The sequence shown here is derived from an EMBL/GenBank/DDBJ whole genome shotgun (WGS) entry which is preliminary data.</text>
</comment>
<dbReference type="Gene3D" id="2.40.128.270">
    <property type="match status" value="1"/>
</dbReference>
<reference evidence="3" key="1">
    <citation type="journal article" date="2019" name="Int. J. Syst. Evol. Microbiol.">
        <title>The Global Catalogue of Microorganisms (GCM) 10K type strain sequencing project: providing services to taxonomists for standard genome sequencing and annotation.</title>
        <authorList>
            <consortium name="The Broad Institute Genomics Platform"/>
            <consortium name="The Broad Institute Genome Sequencing Center for Infectious Disease"/>
            <person name="Wu L."/>
            <person name="Ma J."/>
        </authorList>
    </citation>
    <scope>NUCLEOTIDE SEQUENCE [LARGE SCALE GENOMIC DNA]</scope>
    <source>
        <strain evidence="3">CCUG 61696</strain>
    </source>
</reference>
<dbReference type="Pfam" id="PF03724">
    <property type="entry name" value="META"/>
    <property type="match status" value="1"/>
</dbReference>